<reference evidence="1 2" key="1">
    <citation type="submission" date="2015-11" db="EMBL/GenBank/DDBJ databases">
        <title>Draft Genome Sequence of the Strain BR 10423 (Rhizobium sp.) isolated from nodules of Mimosa pudica.</title>
        <authorList>
            <person name="Barauna A.C."/>
            <person name="Zilli J.E."/>
            <person name="Simoes-Araujo J.L."/>
            <person name="Reis V.M."/>
            <person name="James E.K."/>
            <person name="Reis F.B.Jr."/>
            <person name="Rouws L.F."/>
            <person name="Passos S.R."/>
            <person name="Gois S.R."/>
        </authorList>
    </citation>
    <scope>NUCLEOTIDE SEQUENCE [LARGE SCALE GENOMIC DNA]</scope>
    <source>
        <strain evidence="1 2">BR10423</strain>
    </source>
</reference>
<proteinExistence type="predicted"/>
<comment type="caution">
    <text evidence="1">The sequence shown here is derived from an EMBL/GenBank/DDBJ whole genome shotgun (WGS) entry which is preliminary data.</text>
</comment>
<dbReference type="Proteomes" id="UP000068164">
    <property type="component" value="Unassembled WGS sequence"/>
</dbReference>
<protein>
    <submittedName>
        <fullName evidence="1">Uncharacterized protein</fullName>
    </submittedName>
</protein>
<name>A0A109JDS5_9HYPH</name>
<organism evidence="1 2">
    <name type="scientific">Rhizobium altiplani</name>
    <dbReference type="NCBI Taxonomy" id="1864509"/>
    <lineage>
        <taxon>Bacteria</taxon>
        <taxon>Pseudomonadati</taxon>
        <taxon>Pseudomonadota</taxon>
        <taxon>Alphaproteobacteria</taxon>
        <taxon>Hyphomicrobiales</taxon>
        <taxon>Rhizobiaceae</taxon>
        <taxon>Rhizobium/Agrobacterium group</taxon>
        <taxon>Rhizobium</taxon>
    </lineage>
</organism>
<dbReference type="AlphaFoldDB" id="A0A109JDS5"/>
<gene>
    <name evidence="1" type="ORF">AS026_13835</name>
</gene>
<evidence type="ECO:0000313" key="1">
    <source>
        <dbReference type="EMBL" id="KWV47048.1"/>
    </source>
</evidence>
<evidence type="ECO:0000313" key="2">
    <source>
        <dbReference type="Proteomes" id="UP000068164"/>
    </source>
</evidence>
<sequence length="61" mass="6773">MPEICSFMLLLAAAVYEKEMLDESGPALNRCPLLPFKLHTTHAPINAFASNRWLPIDTVSS</sequence>
<dbReference type="EMBL" id="LNCD01000105">
    <property type="protein sequence ID" value="KWV47048.1"/>
    <property type="molecule type" value="Genomic_DNA"/>
</dbReference>
<accession>A0A109JDS5</accession>
<keyword evidence="2" id="KW-1185">Reference proteome</keyword>